<dbReference type="PANTHER" id="PTHR30157">
    <property type="entry name" value="FERRIC REDUCTASE, NADPH-DEPENDENT"/>
    <property type="match status" value="1"/>
</dbReference>
<proteinExistence type="predicted"/>
<dbReference type="Proteomes" id="UP000280298">
    <property type="component" value="Chromosome"/>
</dbReference>
<dbReference type="CDD" id="cd06193">
    <property type="entry name" value="siderophore_interacting"/>
    <property type="match status" value="1"/>
</dbReference>
<dbReference type="KEGG" id="scya:EJ357_37795"/>
<dbReference type="InterPro" id="IPR039261">
    <property type="entry name" value="FNR_nucleotide-bd"/>
</dbReference>
<organism evidence="2 3">
    <name type="scientific">Streptomyces cyaneochromogenes</name>
    <dbReference type="NCBI Taxonomy" id="2496836"/>
    <lineage>
        <taxon>Bacteria</taxon>
        <taxon>Bacillati</taxon>
        <taxon>Actinomycetota</taxon>
        <taxon>Actinomycetes</taxon>
        <taxon>Kitasatosporales</taxon>
        <taxon>Streptomycetaceae</taxon>
        <taxon>Streptomyces</taxon>
    </lineage>
</organism>
<gene>
    <name evidence="2" type="ORF">EJ357_37795</name>
</gene>
<dbReference type="Gene3D" id="2.40.30.10">
    <property type="entry name" value="Translation factors"/>
    <property type="match status" value="1"/>
</dbReference>
<dbReference type="Pfam" id="PF08021">
    <property type="entry name" value="FAD_binding_9"/>
    <property type="match status" value="1"/>
</dbReference>
<feature type="domain" description="FAD-binding FR-type" evidence="1">
    <location>
        <begin position="9"/>
        <end position="138"/>
    </location>
</feature>
<evidence type="ECO:0000313" key="2">
    <source>
        <dbReference type="EMBL" id="AZQ38509.1"/>
    </source>
</evidence>
<dbReference type="Pfam" id="PF04954">
    <property type="entry name" value="SIP"/>
    <property type="match status" value="1"/>
</dbReference>
<dbReference type="EMBL" id="CP034539">
    <property type="protein sequence ID" value="AZQ38509.1"/>
    <property type="molecule type" value="Genomic_DNA"/>
</dbReference>
<evidence type="ECO:0000259" key="1">
    <source>
        <dbReference type="PROSITE" id="PS51384"/>
    </source>
</evidence>
<protein>
    <submittedName>
        <fullName evidence="2">Siderophore-interacting protein</fullName>
    </submittedName>
</protein>
<keyword evidence="3" id="KW-1185">Reference proteome</keyword>
<accession>A0A3S9MH82</accession>
<dbReference type="InterPro" id="IPR017938">
    <property type="entry name" value="Riboflavin_synthase-like_b-brl"/>
</dbReference>
<reference evidence="2 3" key="1">
    <citation type="journal article" date="2019" name="Int. J. Syst. Evol. Microbiol.">
        <title>Streptomyces cyaneochromogenes sp. nov., a blue pigment-producing actinomycete from manganese-contaminated soil.</title>
        <authorList>
            <person name="Tang X."/>
            <person name="Zhao J."/>
            <person name="Li K."/>
            <person name="Chen Z."/>
            <person name="Sun Y."/>
            <person name="Gao J."/>
        </authorList>
    </citation>
    <scope>NUCLEOTIDE SEQUENCE [LARGE SCALE GENOMIC DNA]</scope>
    <source>
        <strain evidence="2 3">MK-45</strain>
    </source>
</reference>
<dbReference type="PANTHER" id="PTHR30157:SF0">
    <property type="entry name" value="NADPH-DEPENDENT FERRIC-CHELATE REDUCTASE"/>
    <property type="match status" value="1"/>
</dbReference>
<sequence>MNRIKPVSRRVLSVAVVRKEWRPGNFLLVTVGGEDLKDFRPIGVDQAFRLLFRRPGQDRLWLPSRSDATWMAQYMMTGKAARPYVRFYTVRHFWPDRNELDIEFVLHEGDSPASTWARGARPGEPVGILDEGATYSPPHGVEWQLLVGDETAVPAILSILDSDEGALPSEVFLEVPSSADIQKLNTPQNVSVHWLPRDGRPGLPGRYALETVMKAALPAGRFATFVAGENHLPTTLRRHLVHERGVDKSDITFVGYWRHGRATPG</sequence>
<dbReference type="PROSITE" id="PS51384">
    <property type="entry name" value="FAD_FR"/>
    <property type="match status" value="1"/>
</dbReference>
<name>A0A3S9MH82_9ACTN</name>
<dbReference type="Gene3D" id="3.40.50.80">
    <property type="entry name" value="Nucleotide-binding domain of ferredoxin-NADP reductase (FNR) module"/>
    <property type="match status" value="1"/>
</dbReference>
<dbReference type="SUPFAM" id="SSF63380">
    <property type="entry name" value="Riboflavin synthase domain-like"/>
    <property type="match status" value="1"/>
</dbReference>
<dbReference type="InterPro" id="IPR039374">
    <property type="entry name" value="SIP_fam"/>
</dbReference>
<evidence type="ECO:0000313" key="3">
    <source>
        <dbReference type="Proteomes" id="UP000280298"/>
    </source>
</evidence>
<dbReference type="OrthoDB" id="3291337at2"/>
<dbReference type="GO" id="GO:0016491">
    <property type="term" value="F:oxidoreductase activity"/>
    <property type="evidence" value="ECO:0007669"/>
    <property type="project" value="InterPro"/>
</dbReference>
<dbReference type="RefSeq" id="WP_126396167.1">
    <property type="nucleotide sequence ID" value="NZ_CP034539.1"/>
</dbReference>
<dbReference type="InterPro" id="IPR007037">
    <property type="entry name" value="SIP_rossman_dom"/>
</dbReference>
<dbReference type="InterPro" id="IPR013113">
    <property type="entry name" value="SIP_FAD-bd"/>
</dbReference>
<dbReference type="AlphaFoldDB" id="A0A3S9MH82"/>
<dbReference type="InterPro" id="IPR017927">
    <property type="entry name" value="FAD-bd_FR_type"/>
</dbReference>